<evidence type="ECO:0000256" key="2">
    <source>
        <dbReference type="ARBA" id="ARBA00005992"/>
    </source>
</evidence>
<evidence type="ECO:0000256" key="4">
    <source>
        <dbReference type="ARBA" id="ARBA00022960"/>
    </source>
</evidence>
<evidence type="ECO:0000256" key="9">
    <source>
        <dbReference type="SAM" id="SignalP"/>
    </source>
</evidence>
<comment type="caution">
    <text evidence="11">The sequence shown here is derived from an EMBL/GenBank/DDBJ whole genome shotgun (WGS) entry which is preliminary data.</text>
</comment>
<dbReference type="Gene3D" id="1.10.101.10">
    <property type="entry name" value="PGBD-like superfamily/PGBD"/>
    <property type="match status" value="1"/>
</dbReference>
<dbReference type="Pfam" id="PF03734">
    <property type="entry name" value="YkuD"/>
    <property type="match status" value="1"/>
</dbReference>
<dbReference type="InterPro" id="IPR038063">
    <property type="entry name" value="Transpep_catalytic_dom"/>
</dbReference>
<dbReference type="CDD" id="cd16913">
    <property type="entry name" value="YkuD_like"/>
    <property type="match status" value="1"/>
</dbReference>
<evidence type="ECO:0000259" key="10">
    <source>
        <dbReference type="PROSITE" id="PS52029"/>
    </source>
</evidence>
<proteinExistence type="inferred from homology"/>
<dbReference type="Pfam" id="PF20142">
    <property type="entry name" value="Scaffold"/>
    <property type="match status" value="1"/>
</dbReference>
<dbReference type="InterPro" id="IPR002477">
    <property type="entry name" value="Peptidoglycan-bd-like"/>
</dbReference>
<feature type="signal peptide" evidence="9">
    <location>
        <begin position="1"/>
        <end position="40"/>
    </location>
</feature>
<sequence>MDRRHVDGAGSRRGKAASGRASLARAAATAGLAMACVAMAAPVAVSQSLLSRAAGGADPFTTGSIAPLAREASVDLALPSALDGEARAAGDARDELGLPVPEVPSPVVVAAPDLPTMIGAFLLGDDASRLPRDQREALVGAYEARGFAPFWLRDGVWNEAARSVLKVLGDAGSHGLSPARYRVAEPVSSAFDALAEADIRLSVALVSYARDARGARLDRRKIGTLVMPAPDLPAADAVLAAVADLAADAGAALESYQPRSPQYAALRARLAALKGLGPDTPRPPVARLSQGPTLKIGMRDERVPLIRARLGLSPVDDAETASVYDEKLAEAVAAFQKEKGLPGNGAANRRTVIALAGGEPPPVGARVDTARLAMALRINMERWRWFPHEFGDRYALVNVPEQNVKIVNGDRIVHTTAGIIGKLDSPTPIFSDTMQYIVVNPSWYVPPSIVKNEILPALARDPGYAARRGYEVIRQGGTVRVRQPPGESNALGTIKFMFPNDLAIYLHDTPNRSLFKQSNRALSHGCVRVDNPLLLAEKVLGNGWTQTRLERLIGGKERSIRLETPLPIHLTYFTLRVEPDGKIVTLPDVYGYDQRMKTALEAVDRAQGSL</sequence>
<evidence type="ECO:0000256" key="1">
    <source>
        <dbReference type="ARBA" id="ARBA00004752"/>
    </source>
</evidence>
<dbReference type="InterPro" id="IPR036365">
    <property type="entry name" value="PGBD-like_sf"/>
</dbReference>
<feature type="chain" id="PRO_5045774998" evidence="9">
    <location>
        <begin position="41"/>
        <end position="610"/>
    </location>
</feature>
<dbReference type="Pfam" id="PF01471">
    <property type="entry name" value="PG_binding_1"/>
    <property type="match status" value="1"/>
</dbReference>
<evidence type="ECO:0000256" key="7">
    <source>
        <dbReference type="PROSITE-ProRule" id="PRU01373"/>
    </source>
</evidence>
<reference evidence="11 12" key="1">
    <citation type="submission" date="2020-03" db="EMBL/GenBank/DDBJ databases">
        <title>Genomic Encyclopedia of Type Strains, Phase IV (KMG-IV): sequencing the most valuable type-strain genomes for metagenomic binning, comparative biology and taxonomic classification.</title>
        <authorList>
            <person name="Goeker M."/>
        </authorList>
    </citation>
    <scope>NUCLEOTIDE SEQUENCE [LARGE SCALE GENOMIC DNA]</scope>
    <source>
        <strain evidence="11 12">DSM 103870</strain>
    </source>
</reference>
<feature type="domain" description="L,D-TPase catalytic" evidence="10">
    <location>
        <begin position="393"/>
        <end position="552"/>
    </location>
</feature>
<dbReference type="PANTHER" id="PTHR41533:SF2">
    <property type="entry name" value="BLR7131 PROTEIN"/>
    <property type="match status" value="1"/>
</dbReference>
<keyword evidence="9" id="KW-0732">Signal</keyword>
<evidence type="ECO:0000256" key="3">
    <source>
        <dbReference type="ARBA" id="ARBA00022679"/>
    </source>
</evidence>
<keyword evidence="4 7" id="KW-0133">Cell shape</keyword>
<comment type="pathway">
    <text evidence="1 7">Cell wall biogenesis; peptidoglycan biosynthesis.</text>
</comment>
<protein>
    <submittedName>
        <fullName evidence="11">Murein L,D-transpeptidase YcbB/YkuD</fullName>
    </submittedName>
</protein>
<gene>
    <name evidence="11" type="ORF">FHS82_002207</name>
</gene>
<evidence type="ECO:0000313" key="11">
    <source>
        <dbReference type="EMBL" id="NIJ58365.1"/>
    </source>
</evidence>
<evidence type="ECO:0000256" key="8">
    <source>
        <dbReference type="SAM" id="MobiDB-lite"/>
    </source>
</evidence>
<dbReference type="Gene3D" id="2.40.440.10">
    <property type="entry name" value="L,D-transpeptidase catalytic domain-like"/>
    <property type="match status" value="1"/>
</dbReference>
<dbReference type="InterPro" id="IPR045380">
    <property type="entry name" value="LD_TPept_scaffold_dom"/>
</dbReference>
<dbReference type="Proteomes" id="UP001429580">
    <property type="component" value="Unassembled WGS sequence"/>
</dbReference>
<dbReference type="InterPro" id="IPR005490">
    <property type="entry name" value="LD_TPept_cat_dom"/>
</dbReference>
<keyword evidence="6 7" id="KW-0961">Cell wall biogenesis/degradation</keyword>
<keyword evidence="3" id="KW-0808">Transferase</keyword>
<accession>A0ABX0V2B9</accession>
<keyword evidence="5 7" id="KW-0573">Peptidoglycan synthesis</keyword>
<evidence type="ECO:0000256" key="6">
    <source>
        <dbReference type="ARBA" id="ARBA00023316"/>
    </source>
</evidence>
<dbReference type="PANTHER" id="PTHR41533">
    <property type="entry name" value="L,D-TRANSPEPTIDASE HI_1667-RELATED"/>
    <property type="match status" value="1"/>
</dbReference>
<feature type="region of interest" description="Disordered" evidence="8">
    <location>
        <begin position="1"/>
        <end position="20"/>
    </location>
</feature>
<keyword evidence="12" id="KW-1185">Reference proteome</keyword>
<dbReference type="EMBL" id="JAASQI010000004">
    <property type="protein sequence ID" value="NIJ58365.1"/>
    <property type="molecule type" value="Genomic_DNA"/>
</dbReference>
<evidence type="ECO:0000313" key="12">
    <source>
        <dbReference type="Proteomes" id="UP001429580"/>
    </source>
</evidence>
<feature type="active site" description="Nucleophile" evidence="7">
    <location>
        <position position="526"/>
    </location>
</feature>
<comment type="similarity">
    <text evidence="2">Belongs to the YkuD family.</text>
</comment>
<dbReference type="InterPro" id="IPR052905">
    <property type="entry name" value="LD-transpeptidase_YkuD-like"/>
</dbReference>
<feature type="active site" description="Proton donor/acceptor" evidence="7">
    <location>
        <position position="507"/>
    </location>
</feature>
<evidence type="ECO:0000256" key="5">
    <source>
        <dbReference type="ARBA" id="ARBA00022984"/>
    </source>
</evidence>
<dbReference type="RefSeq" id="WP_166952384.1">
    <property type="nucleotide sequence ID" value="NZ_JAASQI010000004.1"/>
</dbReference>
<dbReference type="SUPFAM" id="SSF47090">
    <property type="entry name" value="PGBD-like"/>
    <property type="match status" value="1"/>
</dbReference>
<organism evidence="11 12">
    <name type="scientific">Pseudochelatococcus lubricantis</name>
    <dbReference type="NCBI Taxonomy" id="1538102"/>
    <lineage>
        <taxon>Bacteria</taxon>
        <taxon>Pseudomonadati</taxon>
        <taxon>Pseudomonadota</taxon>
        <taxon>Alphaproteobacteria</taxon>
        <taxon>Hyphomicrobiales</taxon>
        <taxon>Chelatococcaceae</taxon>
        <taxon>Pseudochelatococcus</taxon>
    </lineage>
</organism>
<dbReference type="PROSITE" id="PS52029">
    <property type="entry name" value="LD_TPASE"/>
    <property type="match status" value="1"/>
</dbReference>
<dbReference type="InterPro" id="IPR036366">
    <property type="entry name" value="PGBDSf"/>
</dbReference>
<name>A0ABX0V2B9_9HYPH</name>
<dbReference type="SUPFAM" id="SSF141523">
    <property type="entry name" value="L,D-transpeptidase catalytic domain-like"/>
    <property type="match status" value="1"/>
</dbReference>